<evidence type="ECO:0000256" key="1">
    <source>
        <dbReference type="SAM" id="MobiDB-lite"/>
    </source>
</evidence>
<name>A0A9J6H2A2_HAELO</name>
<dbReference type="OrthoDB" id="6475849at2759"/>
<sequence>MEHHNKRLLWVDFWSSEQPAHRKCRSRARPTCEKKKKHEHRRVHFSFRASSQADDVPPSATAGRDLRRQCPPTAPPPEPAPRRQPESPPEPTVDRSHPPTEYDSSTKKRRRRRHQSSTGAAASKPLPERSSLKRPAEGKSAPHPGDNGPEPVSQSSRTKRKSSSASAAAPEALPLTSIPVQAANPEKDAPRVVLIAYFILSWPLHRLIYPAESEPLCKNPDCIAYAEVMKPKDESRDPCDDFANFVCHSAYAKPEFVTGFTTSVLLGGLYKLARELSGAEEQMFSWPGTMIRKCRDLGSGNEGDLGKAFADFVHDKIFGWPTQDEPDEANYSRPLIALLELEVNWGLPLWFHLDLLPRDQMRGHIIRMSPSAFGNLWYTLHQVLTVYPDVYPIYVDATVSGITKNRPPSKSFHTFIRRSEKIQSDIFGNLSATTGEPLVKPLFTQLRTLPSYLSRLTVGDWVNALRSVYDSNPPITADDVLYVTNDRVLNVMETLFSNYTAQELLYHTIWWASQSIALVKTSILRVAGITSSLEKGVKRVTCAVHARSVYHLLFNAISQSYFNANEQRKVIVYLDNIRRTAIDKLNGTVTLENDTKAALTSALTNTTTSLWLPKIFNGSHRLEDYYGPVNSSWDFFGTWLERRRYAQRFKTNMTVSGAVATLYRYDITSLTSHDAILNTISIAFEALGAPAYYKNGTSAMVYGSLGSIYAMELPRLVSSLMVLRSNENRTVPSASYPAPMAFWNTSSCERPGLLFPELPALSLAHTAYERFRVNDYDLRLKNLEQYSPQQLFFMSFCRTRCDSSPITGEETARCNEAMKNFEPFAKAFSCPKGSKMNPLTKCQFF</sequence>
<dbReference type="InterPro" id="IPR024079">
    <property type="entry name" value="MetalloPept_cat_dom_sf"/>
</dbReference>
<dbReference type="Pfam" id="PF01431">
    <property type="entry name" value="Peptidase_M13"/>
    <property type="match status" value="1"/>
</dbReference>
<dbReference type="SUPFAM" id="SSF55486">
    <property type="entry name" value="Metalloproteases ('zincins'), catalytic domain"/>
    <property type="match status" value="1"/>
</dbReference>
<protein>
    <recommendedName>
        <fullName evidence="2">Peptidase M13 C-terminal domain-containing protein</fullName>
    </recommendedName>
</protein>
<dbReference type="Gene3D" id="3.40.390.10">
    <property type="entry name" value="Collagenase (Catalytic Domain)"/>
    <property type="match status" value="2"/>
</dbReference>
<dbReference type="Proteomes" id="UP000821853">
    <property type="component" value="Chromosome 9"/>
</dbReference>
<dbReference type="AlphaFoldDB" id="A0A9J6H2A2"/>
<dbReference type="Gene3D" id="1.10.1380.10">
    <property type="entry name" value="Neutral endopeptidase , domain2"/>
    <property type="match status" value="1"/>
</dbReference>
<feature type="compositionally biased region" description="Basic and acidic residues" evidence="1">
    <location>
        <begin position="126"/>
        <end position="137"/>
    </location>
</feature>
<evidence type="ECO:0000313" key="4">
    <source>
        <dbReference type="Proteomes" id="UP000821853"/>
    </source>
</evidence>
<dbReference type="PANTHER" id="PTHR11733:SF241">
    <property type="entry name" value="GH26575P-RELATED"/>
    <property type="match status" value="1"/>
</dbReference>
<evidence type="ECO:0000313" key="3">
    <source>
        <dbReference type="EMBL" id="KAH9381129.1"/>
    </source>
</evidence>
<dbReference type="GO" id="GO:0004222">
    <property type="term" value="F:metalloendopeptidase activity"/>
    <property type="evidence" value="ECO:0007669"/>
    <property type="project" value="InterPro"/>
</dbReference>
<organism evidence="3 4">
    <name type="scientific">Haemaphysalis longicornis</name>
    <name type="common">Bush tick</name>
    <dbReference type="NCBI Taxonomy" id="44386"/>
    <lineage>
        <taxon>Eukaryota</taxon>
        <taxon>Metazoa</taxon>
        <taxon>Ecdysozoa</taxon>
        <taxon>Arthropoda</taxon>
        <taxon>Chelicerata</taxon>
        <taxon>Arachnida</taxon>
        <taxon>Acari</taxon>
        <taxon>Parasitiformes</taxon>
        <taxon>Ixodida</taxon>
        <taxon>Ixodoidea</taxon>
        <taxon>Ixodidae</taxon>
        <taxon>Haemaphysalinae</taxon>
        <taxon>Haemaphysalis</taxon>
    </lineage>
</organism>
<dbReference type="InterPro" id="IPR018497">
    <property type="entry name" value="Peptidase_M13_C"/>
</dbReference>
<keyword evidence="4" id="KW-1185">Reference proteome</keyword>
<accession>A0A9J6H2A2</accession>
<dbReference type="PANTHER" id="PTHR11733">
    <property type="entry name" value="ZINC METALLOPROTEASE FAMILY M13 NEPRILYSIN-RELATED"/>
    <property type="match status" value="1"/>
</dbReference>
<dbReference type="EMBL" id="JABSTR010000011">
    <property type="protein sequence ID" value="KAH9381129.1"/>
    <property type="molecule type" value="Genomic_DNA"/>
</dbReference>
<dbReference type="InterPro" id="IPR000718">
    <property type="entry name" value="Peptidase_M13"/>
</dbReference>
<gene>
    <name evidence="3" type="ORF">HPB48_005543</name>
</gene>
<dbReference type="PROSITE" id="PS51885">
    <property type="entry name" value="NEPRILYSIN"/>
    <property type="match status" value="1"/>
</dbReference>
<dbReference type="VEuPathDB" id="VectorBase:HLOH_065518"/>
<feature type="compositionally biased region" description="Basic residues" evidence="1">
    <location>
        <begin position="21"/>
        <end position="45"/>
    </location>
</feature>
<feature type="compositionally biased region" description="Basic and acidic residues" evidence="1">
    <location>
        <begin position="92"/>
        <end position="106"/>
    </location>
</feature>
<proteinExistence type="predicted"/>
<reference evidence="3 4" key="1">
    <citation type="journal article" date="2020" name="Cell">
        <title>Large-Scale Comparative Analyses of Tick Genomes Elucidate Their Genetic Diversity and Vector Capacities.</title>
        <authorList>
            <consortium name="Tick Genome and Microbiome Consortium (TIGMIC)"/>
            <person name="Jia N."/>
            <person name="Wang J."/>
            <person name="Shi W."/>
            <person name="Du L."/>
            <person name="Sun Y."/>
            <person name="Zhan W."/>
            <person name="Jiang J.F."/>
            <person name="Wang Q."/>
            <person name="Zhang B."/>
            <person name="Ji P."/>
            <person name="Bell-Sakyi L."/>
            <person name="Cui X.M."/>
            <person name="Yuan T.T."/>
            <person name="Jiang B.G."/>
            <person name="Yang W.F."/>
            <person name="Lam T.T."/>
            <person name="Chang Q.C."/>
            <person name="Ding S.J."/>
            <person name="Wang X.J."/>
            <person name="Zhu J.G."/>
            <person name="Ruan X.D."/>
            <person name="Zhao L."/>
            <person name="Wei J.T."/>
            <person name="Ye R.Z."/>
            <person name="Que T.C."/>
            <person name="Du C.H."/>
            <person name="Zhou Y.H."/>
            <person name="Cheng J.X."/>
            <person name="Dai P.F."/>
            <person name="Guo W.B."/>
            <person name="Han X.H."/>
            <person name="Huang E.J."/>
            <person name="Li L.F."/>
            <person name="Wei W."/>
            <person name="Gao Y.C."/>
            <person name="Liu J.Z."/>
            <person name="Shao H.Z."/>
            <person name="Wang X."/>
            <person name="Wang C.C."/>
            <person name="Yang T.C."/>
            <person name="Huo Q.B."/>
            <person name="Li W."/>
            <person name="Chen H.Y."/>
            <person name="Chen S.E."/>
            <person name="Zhou L.G."/>
            <person name="Ni X.B."/>
            <person name="Tian J.H."/>
            <person name="Sheng Y."/>
            <person name="Liu T."/>
            <person name="Pan Y.S."/>
            <person name="Xia L.Y."/>
            <person name="Li J."/>
            <person name="Zhao F."/>
            <person name="Cao W.C."/>
        </authorList>
    </citation>
    <scope>NUCLEOTIDE SEQUENCE [LARGE SCALE GENOMIC DNA]</scope>
    <source>
        <strain evidence="3">HaeL-2018</strain>
    </source>
</reference>
<feature type="domain" description="Peptidase M13 C-terminal" evidence="2">
    <location>
        <begin position="760"/>
        <end position="843"/>
    </location>
</feature>
<feature type="region of interest" description="Disordered" evidence="1">
    <location>
        <begin position="19"/>
        <end position="170"/>
    </location>
</feature>
<dbReference type="GO" id="GO:0005886">
    <property type="term" value="C:plasma membrane"/>
    <property type="evidence" value="ECO:0007669"/>
    <property type="project" value="TreeGrafter"/>
</dbReference>
<dbReference type="GO" id="GO:0016485">
    <property type="term" value="P:protein processing"/>
    <property type="evidence" value="ECO:0007669"/>
    <property type="project" value="TreeGrafter"/>
</dbReference>
<evidence type="ECO:0000259" key="2">
    <source>
        <dbReference type="Pfam" id="PF01431"/>
    </source>
</evidence>
<comment type="caution">
    <text evidence="3">The sequence shown here is derived from an EMBL/GenBank/DDBJ whole genome shotgun (WGS) entry which is preliminary data.</text>
</comment>
<dbReference type="InterPro" id="IPR042089">
    <property type="entry name" value="Peptidase_M13_dom_2"/>
</dbReference>